<dbReference type="InterPro" id="IPR036962">
    <property type="entry name" value="Glyco_hydro_3_N_sf"/>
</dbReference>
<dbReference type="Proteomes" id="UP000295361">
    <property type="component" value="Unassembled WGS sequence"/>
</dbReference>
<keyword evidence="3" id="KW-0326">Glycosidase</keyword>
<dbReference type="Pfam" id="PF00933">
    <property type="entry name" value="Glyco_hydro_3"/>
    <property type="match status" value="1"/>
</dbReference>
<reference evidence="5 6" key="1">
    <citation type="submission" date="2019-03" db="EMBL/GenBank/DDBJ databases">
        <title>Genomic Encyclopedia of Type Strains, Phase IV (KMG-IV): sequencing the most valuable type-strain genomes for metagenomic binning, comparative biology and taxonomic classification.</title>
        <authorList>
            <person name="Goeker M."/>
        </authorList>
    </citation>
    <scope>NUCLEOTIDE SEQUENCE [LARGE SCALE GENOMIC DNA]</scope>
    <source>
        <strain evidence="5 6">DSM 16998</strain>
    </source>
</reference>
<dbReference type="PRINTS" id="PR00133">
    <property type="entry name" value="GLHYDRLASE3"/>
</dbReference>
<organism evidence="5 6">
    <name type="scientific">Roseateles toxinivorans</name>
    <dbReference type="NCBI Taxonomy" id="270368"/>
    <lineage>
        <taxon>Bacteria</taxon>
        <taxon>Pseudomonadati</taxon>
        <taxon>Pseudomonadota</taxon>
        <taxon>Betaproteobacteria</taxon>
        <taxon>Burkholderiales</taxon>
        <taxon>Sphaerotilaceae</taxon>
        <taxon>Roseateles</taxon>
    </lineage>
</organism>
<evidence type="ECO:0000313" key="6">
    <source>
        <dbReference type="Proteomes" id="UP000295361"/>
    </source>
</evidence>
<dbReference type="GO" id="GO:0004553">
    <property type="term" value="F:hydrolase activity, hydrolyzing O-glycosyl compounds"/>
    <property type="evidence" value="ECO:0007669"/>
    <property type="project" value="InterPro"/>
</dbReference>
<comment type="similarity">
    <text evidence="1">Belongs to the glycosyl hydrolase 3 family.</text>
</comment>
<dbReference type="GO" id="GO:0005975">
    <property type="term" value="P:carbohydrate metabolic process"/>
    <property type="evidence" value="ECO:0007669"/>
    <property type="project" value="InterPro"/>
</dbReference>
<protein>
    <submittedName>
        <fullName evidence="5">Beta-N-acetylhexosaminidase</fullName>
    </submittedName>
</protein>
<dbReference type="EMBL" id="SNXS01000007">
    <property type="protein sequence ID" value="TDP62427.1"/>
    <property type="molecule type" value="Genomic_DNA"/>
</dbReference>
<name>A0A4V3CSW8_9BURK</name>
<evidence type="ECO:0000313" key="5">
    <source>
        <dbReference type="EMBL" id="TDP62427.1"/>
    </source>
</evidence>
<dbReference type="InterPro" id="IPR001764">
    <property type="entry name" value="Glyco_hydro_3_N"/>
</dbReference>
<evidence type="ECO:0000256" key="1">
    <source>
        <dbReference type="ARBA" id="ARBA00005336"/>
    </source>
</evidence>
<keyword evidence="2" id="KW-0378">Hydrolase</keyword>
<feature type="domain" description="Glycoside hydrolase family 3 N-terminal" evidence="4">
    <location>
        <begin position="20"/>
        <end position="318"/>
    </location>
</feature>
<keyword evidence="6" id="KW-1185">Reference proteome</keyword>
<dbReference type="InParanoid" id="A0A4V3CSW8"/>
<dbReference type="NCBIfam" id="NF003740">
    <property type="entry name" value="PRK05337.1"/>
    <property type="match status" value="1"/>
</dbReference>
<dbReference type="Gene3D" id="3.20.20.300">
    <property type="entry name" value="Glycoside hydrolase, family 3, N-terminal domain"/>
    <property type="match status" value="1"/>
</dbReference>
<evidence type="ECO:0000256" key="2">
    <source>
        <dbReference type="ARBA" id="ARBA00022801"/>
    </source>
</evidence>
<evidence type="ECO:0000259" key="4">
    <source>
        <dbReference type="Pfam" id="PF00933"/>
    </source>
</evidence>
<dbReference type="AlphaFoldDB" id="A0A4V3CSW8"/>
<dbReference type="InterPro" id="IPR017853">
    <property type="entry name" value="GH"/>
</dbReference>
<dbReference type="PANTHER" id="PTHR30480:SF16">
    <property type="entry name" value="GLYCOSIDE HYDROLASE FAMILY 3 DOMAIN PROTEIN"/>
    <property type="match status" value="1"/>
</dbReference>
<dbReference type="GO" id="GO:0009254">
    <property type="term" value="P:peptidoglycan turnover"/>
    <property type="evidence" value="ECO:0007669"/>
    <property type="project" value="TreeGrafter"/>
</dbReference>
<dbReference type="SUPFAM" id="SSF51445">
    <property type="entry name" value="(Trans)glycosidases"/>
    <property type="match status" value="1"/>
</dbReference>
<dbReference type="RefSeq" id="WP_243748423.1">
    <property type="nucleotide sequence ID" value="NZ_SNXS01000007.1"/>
</dbReference>
<dbReference type="PANTHER" id="PTHR30480">
    <property type="entry name" value="BETA-HEXOSAMINIDASE-RELATED"/>
    <property type="match status" value="1"/>
</dbReference>
<proteinExistence type="inferred from homology"/>
<gene>
    <name evidence="5" type="ORF">DES47_1075</name>
</gene>
<sequence length="504" mass="53399">MNASTTTSQLLSPAALAGPLVMVDMEGTSLSAAQAEFLRRHQIRGVCLFRKNLGTEAEVRKLTQDLREVLGPQALIGLDQEGGSVARATFLPQAPSAMALGAADDEALAEAVGAAVARGLRSIGINWNFAPVLDVNNNPANPVIAERSFSQDPAAVARLAGAWMRGSLREGVGCCVKHFPGHGDTHVDSHLALPTVDKSRAELDALELLPFKALQSQAPAVMTAHIVYPQIDPEHPATLSKKVLGGILRDEWGYDGVVITDALMMKAIFERYGYDRAAVMALQAGVDMVLAQGSLEEQTASVQALTAAFANGTLSAEQGLRARARLDALAAAYPVRHDDYAAESRDRDDQLMRRAWASGLTALGEAKAPALAQRLRVYTQASVPGDGVSEAGPSGEQVASLFEGFADVELLALDDIDQLDWAQVPQDGRFTILASNHRARYPAAAAAWRPDLHLVLWNPFQALDVTARAVVTWGYADGALAALKAWLHGEAAATATSPVALAAA</sequence>
<comment type="caution">
    <text evidence="5">The sequence shown here is derived from an EMBL/GenBank/DDBJ whole genome shotgun (WGS) entry which is preliminary data.</text>
</comment>
<accession>A0A4V3CSW8</accession>
<evidence type="ECO:0000256" key="3">
    <source>
        <dbReference type="ARBA" id="ARBA00023295"/>
    </source>
</evidence>
<dbReference type="InterPro" id="IPR050226">
    <property type="entry name" value="NagZ_Beta-hexosaminidase"/>
</dbReference>